<reference evidence="2" key="1">
    <citation type="journal article" date="2003" name="Appl. Microbiol. Biotechnol.">
        <title>The Corynebacterium glutamicum genome: features and impacts on biotechnological processes.</title>
        <authorList>
            <person name="Ikeda M."/>
            <person name="Nakagawa S."/>
        </authorList>
    </citation>
    <scope>NUCLEOTIDE SEQUENCE [LARGE SCALE GENOMIC DNA]</scope>
    <source>
        <strain evidence="2">ATCC 13032 / DSM 20300 / BCRC 11384 / JCM 1318 / LMG 3730 / NCIMB 10025</strain>
    </source>
</reference>
<gene>
    <name evidence="1" type="ordered locus">Cgl1730</name>
</gene>
<dbReference type="EMBL" id="BA000036">
    <property type="protein sequence ID" value="BAB99123.1"/>
    <property type="molecule type" value="Genomic_DNA"/>
</dbReference>
<accession>Q8NPT1</accession>
<keyword evidence="2" id="KW-1185">Reference proteome</keyword>
<dbReference type="Proteomes" id="UP000000582">
    <property type="component" value="Chromosome"/>
</dbReference>
<sequence>MGKSEALHTGTLDLCAHSDTDVQFRPLNTALTFHYNADSAVWELAPFD</sequence>
<dbReference type="KEGG" id="cgl:Cgl1730"/>
<dbReference type="KEGG" id="cgb:cg1948"/>
<dbReference type="STRING" id="196627.cg1948"/>
<evidence type="ECO:0000313" key="1">
    <source>
        <dbReference type="EMBL" id="BAB99123.1"/>
    </source>
</evidence>
<evidence type="ECO:0000313" key="2">
    <source>
        <dbReference type="Proteomes" id="UP000000582"/>
    </source>
</evidence>
<dbReference type="BioCyc" id="CORYNE:G18NG-11322-MONOMER"/>
<proteinExistence type="predicted"/>
<dbReference type="AlphaFoldDB" id="Q8NPT1"/>
<organism evidence="1 2">
    <name type="scientific">Corynebacterium glutamicum (strain ATCC 13032 / DSM 20300 / JCM 1318 / BCRC 11384 / CCUG 27702 / LMG 3730 / NBRC 12168 / NCIMB 10025 / NRRL B-2784 / 534)</name>
    <dbReference type="NCBI Taxonomy" id="196627"/>
    <lineage>
        <taxon>Bacteria</taxon>
        <taxon>Bacillati</taxon>
        <taxon>Actinomycetota</taxon>
        <taxon>Actinomycetes</taxon>
        <taxon>Mycobacteriales</taxon>
        <taxon>Corynebacteriaceae</taxon>
        <taxon>Corynebacterium</taxon>
    </lineage>
</organism>
<accession>Q6M4P6</accession>
<name>Q8NPT1_CORGL</name>
<protein>
    <submittedName>
        <fullName evidence="1">Uncharacterized protein</fullName>
    </submittedName>
</protein>
<dbReference type="HOGENOM" id="CLU_3151778_0_0_11"/>